<feature type="domain" description="WxL" evidence="3">
    <location>
        <begin position="64"/>
        <end position="232"/>
    </location>
</feature>
<feature type="signal peptide" evidence="2">
    <location>
        <begin position="1"/>
        <end position="22"/>
    </location>
</feature>
<feature type="compositionally biased region" description="Polar residues" evidence="1">
    <location>
        <begin position="44"/>
        <end position="61"/>
    </location>
</feature>
<evidence type="ECO:0000313" key="4">
    <source>
        <dbReference type="EMBL" id="KRL38215.1"/>
    </source>
</evidence>
<proteinExistence type="predicted"/>
<evidence type="ECO:0000256" key="2">
    <source>
        <dbReference type="SAM" id="SignalP"/>
    </source>
</evidence>
<dbReference type="PATRIC" id="fig|1423812.3.peg.2300"/>
<dbReference type="Pfam" id="PF13731">
    <property type="entry name" value="WxL"/>
    <property type="match status" value="1"/>
</dbReference>
<accession>A0A0R1Q0G0</accession>
<keyword evidence="2" id="KW-0732">Signal</keyword>
<evidence type="ECO:0000313" key="5">
    <source>
        <dbReference type="Proteomes" id="UP000051155"/>
    </source>
</evidence>
<feature type="region of interest" description="Disordered" evidence="1">
    <location>
        <begin position="44"/>
        <end position="66"/>
    </location>
</feature>
<dbReference type="Proteomes" id="UP000051155">
    <property type="component" value="Unassembled WGS sequence"/>
</dbReference>
<name>A0A0R1Q0G0_9LACO</name>
<dbReference type="STRING" id="1423812.FD20_GL002169"/>
<protein>
    <recommendedName>
        <fullName evidence="3">WxL domain-containing protein</fullName>
    </recommendedName>
</protein>
<dbReference type="OrthoDB" id="2329133at2"/>
<dbReference type="InterPro" id="IPR027994">
    <property type="entry name" value="WxL_dom"/>
</dbReference>
<gene>
    <name evidence="4" type="ORF">FD20_GL002169</name>
</gene>
<dbReference type="EMBL" id="AZEG01000006">
    <property type="protein sequence ID" value="KRL38215.1"/>
    <property type="molecule type" value="Genomic_DNA"/>
</dbReference>
<dbReference type="RefSeq" id="WP_057736428.1">
    <property type="nucleotide sequence ID" value="NZ_AZEG01000006.1"/>
</dbReference>
<sequence>MKKSGTVILTGLILLFSLFVNVETGQADEVSDIKSQAGFSVYPGNTVSTDNTQHGKQTNQGLEDPHMQQKKISIPNNGSLKLDSVPVLDFGKINLNTIYNGAKIRLYNGNPSKINALTVADYRGYSKKQRGWSVSARITPLVNGLFSITPTVTLDLQTDNAYSKGAGSVTLTTKTATPVLTSLKIPTNGVKAATILTRGSSTLNFNSLSHEQRDNFQTGKYHGHIIWTLNNTASND</sequence>
<reference evidence="4 5" key="1">
    <citation type="journal article" date="2015" name="Genome Announc.">
        <title>Expanding the biotechnology potential of lactobacilli through comparative genomics of 213 strains and associated genera.</title>
        <authorList>
            <person name="Sun Z."/>
            <person name="Harris H.M."/>
            <person name="McCann A."/>
            <person name="Guo C."/>
            <person name="Argimon S."/>
            <person name="Zhang W."/>
            <person name="Yang X."/>
            <person name="Jeffery I.B."/>
            <person name="Cooney J.C."/>
            <person name="Kagawa T.F."/>
            <person name="Liu W."/>
            <person name="Song Y."/>
            <person name="Salvetti E."/>
            <person name="Wrobel A."/>
            <person name="Rasinkangas P."/>
            <person name="Parkhill J."/>
            <person name="Rea M.C."/>
            <person name="O'Sullivan O."/>
            <person name="Ritari J."/>
            <person name="Douillard F.P."/>
            <person name="Paul Ross R."/>
            <person name="Yang R."/>
            <person name="Briner A.E."/>
            <person name="Felis G.E."/>
            <person name="de Vos W.M."/>
            <person name="Barrangou R."/>
            <person name="Klaenhammer T.R."/>
            <person name="Caufield P.W."/>
            <person name="Cui Y."/>
            <person name="Zhang H."/>
            <person name="O'Toole P.W."/>
        </authorList>
    </citation>
    <scope>NUCLEOTIDE SEQUENCE [LARGE SCALE GENOMIC DNA]</scope>
    <source>
        <strain evidence="4 5">DSM 19971</strain>
    </source>
</reference>
<evidence type="ECO:0000259" key="3">
    <source>
        <dbReference type="Pfam" id="PF13731"/>
    </source>
</evidence>
<evidence type="ECO:0000256" key="1">
    <source>
        <dbReference type="SAM" id="MobiDB-lite"/>
    </source>
</evidence>
<keyword evidence="5" id="KW-1185">Reference proteome</keyword>
<dbReference type="AlphaFoldDB" id="A0A0R1Q0G0"/>
<comment type="caution">
    <text evidence="4">The sequence shown here is derived from an EMBL/GenBank/DDBJ whole genome shotgun (WGS) entry which is preliminary data.</text>
</comment>
<organism evidence="4 5">
    <name type="scientific">Liquorilactobacillus uvarum DSM 19971</name>
    <dbReference type="NCBI Taxonomy" id="1423812"/>
    <lineage>
        <taxon>Bacteria</taxon>
        <taxon>Bacillati</taxon>
        <taxon>Bacillota</taxon>
        <taxon>Bacilli</taxon>
        <taxon>Lactobacillales</taxon>
        <taxon>Lactobacillaceae</taxon>
        <taxon>Liquorilactobacillus</taxon>
    </lineage>
</organism>
<feature type="chain" id="PRO_5039474564" description="WxL domain-containing protein" evidence="2">
    <location>
        <begin position="23"/>
        <end position="236"/>
    </location>
</feature>